<evidence type="ECO:0000256" key="4">
    <source>
        <dbReference type="ARBA" id="ARBA00022960"/>
    </source>
</evidence>
<dbReference type="InterPro" id="IPR001967">
    <property type="entry name" value="Peptidase_S11_N"/>
</dbReference>
<accession>A0A1T4XCE7</accession>
<keyword evidence="4" id="KW-0133">Cell shape</keyword>
<evidence type="ECO:0000313" key="12">
    <source>
        <dbReference type="EMBL" id="SKA87234.1"/>
    </source>
</evidence>
<dbReference type="RefSeq" id="WP_078816439.1">
    <property type="nucleotide sequence ID" value="NZ_FUYJ01000001.1"/>
</dbReference>
<dbReference type="PANTHER" id="PTHR21581:SF33">
    <property type="entry name" value="D-ALANYL-D-ALANINE CARBOXYPEPTIDASE DACB"/>
    <property type="match status" value="1"/>
</dbReference>
<feature type="active site" description="Proton acceptor" evidence="7">
    <location>
        <position position="57"/>
    </location>
</feature>
<evidence type="ECO:0000256" key="7">
    <source>
        <dbReference type="PIRSR" id="PIRSR618044-1"/>
    </source>
</evidence>
<dbReference type="PANTHER" id="PTHR21581">
    <property type="entry name" value="D-ALANYL-D-ALANINE CARBOXYPEPTIDASE"/>
    <property type="match status" value="1"/>
</dbReference>
<keyword evidence="12" id="KW-0645">Protease</keyword>
<dbReference type="GO" id="GO:0009252">
    <property type="term" value="P:peptidoglycan biosynthetic process"/>
    <property type="evidence" value="ECO:0007669"/>
    <property type="project" value="UniProtKB-KW"/>
</dbReference>
<dbReference type="EMBL" id="FUYJ01000001">
    <property type="protein sequence ID" value="SKA87234.1"/>
    <property type="molecule type" value="Genomic_DNA"/>
</dbReference>
<name>A0A1T4XCE7_9BACL</name>
<keyword evidence="12" id="KW-0121">Carboxypeptidase</keyword>
<keyword evidence="2 10" id="KW-0732">Signal</keyword>
<dbReference type="GO" id="GO:0009002">
    <property type="term" value="F:serine-type D-Ala-D-Ala carboxypeptidase activity"/>
    <property type="evidence" value="ECO:0007669"/>
    <property type="project" value="InterPro"/>
</dbReference>
<evidence type="ECO:0000313" key="13">
    <source>
        <dbReference type="Proteomes" id="UP000190042"/>
    </source>
</evidence>
<keyword evidence="5" id="KW-0573">Peptidoglycan synthesis</keyword>
<dbReference type="PRINTS" id="PR00725">
    <property type="entry name" value="DADACBPTASE1"/>
</dbReference>
<dbReference type="Gene3D" id="3.40.710.10">
    <property type="entry name" value="DD-peptidase/beta-lactamase superfamily"/>
    <property type="match status" value="1"/>
</dbReference>
<dbReference type="InterPro" id="IPR018044">
    <property type="entry name" value="Peptidase_S11"/>
</dbReference>
<feature type="active site" description="Acyl-ester intermediate" evidence="7">
    <location>
        <position position="54"/>
    </location>
</feature>
<dbReference type="Proteomes" id="UP000190042">
    <property type="component" value="Unassembled WGS sequence"/>
</dbReference>
<evidence type="ECO:0000256" key="9">
    <source>
        <dbReference type="RuleBase" id="RU004016"/>
    </source>
</evidence>
<dbReference type="SUPFAM" id="SSF56601">
    <property type="entry name" value="beta-lactamase/transpeptidase-like"/>
    <property type="match status" value="1"/>
</dbReference>
<reference evidence="13" key="1">
    <citation type="submission" date="2017-02" db="EMBL/GenBank/DDBJ databases">
        <authorList>
            <person name="Varghese N."/>
            <person name="Submissions S."/>
        </authorList>
    </citation>
    <scope>NUCLEOTIDE SEQUENCE [LARGE SCALE GENOMIC DNA]</scope>
    <source>
        <strain evidence="13">DSM 23966</strain>
    </source>
</reference>
<feature type="domain" description="Peptidase S11 D-alanyl-D-alanine carboxypeptidase A N-terminal" evidence="11">
    <location>
        <begin position="21"/>
        <end position="243"/>
    </location>
</feature>
<dbReference type="AlphaFoldDB" id="A0A1T4XCE7"/>
<evidence type="ECO:0000256" key="10">
    <source>
        <dbReference type="SAM" id="SignalP"/>
    </source>
</evidence>
<evidence type="ECO:0000256" key="6">
    <source>
        <dbReference type="ARBA" id="ARBA00023316"/>
    </source>
</evidence>
<comment type="similarity">
    <text evidence="1 9">Belongs to the peptidase S11 family.</text>
</comment>
<dbReference type="GO" id="GO:0071555">
    <property type="term" value="P:cell wall organization"/>
    <property type="evidence" value="ECO:0007669"/>
    <property type="project" value="UniProtKB-KW"/>
</dbReference>
<feature type="binding site" evidence="8">
    <location>
        <position position="214"/>
    </location>
    <ligand>
        <name>substrate</name>
    </ligand>
</feature>
<evidence type="ECO:0000256" key="3">
    <source>
        <dbReference type="ARBA" id="ARBA00022801"/>
    </source>
</evidence>
<sequence>MRKSSVIVLLLLGFVLFASPQAASAAGSAWAVIDAENGRLLKGENEHQPLPIASLTKMWTAYTFLESQSESQETIISKEAASAEGSSIYLEYGSAMQTDDLLYGLMLRSGNDAAQALAEHAGGSVEGFVHLMNEKAQSHGLEQTYFTNPSGLHDDRHLSSAYDTAKMLYYAMENPKFRKIATTTNYPFETEHGKNSWQNKHRLLLSEPTAIAGKTGFTKVAGRTLATYFEKDGKSVIVVTLNNGDDWKVHKHLSQQAFSEYQNHTIAKKGRYQIFPHMTAKLDTPIKLLVSKEEKKHLSNVLQIPQTEETQKKGFWSIYLDTEPIKTVAVDIETEK</sequence>
<feature type="signal peptide" evidence="10">
    <location>
        <begin position="1"/>
        <end position="25"/>
    </location>
</feature>
<keyword evidence="6" id="KW-0961">Cell wall biogenesis/degradation</keyword>
<organism evidence="12 13">
    <name type="scientific">Sporosarcina newyorkensis</name>
    <dbReference type="NCBI Taxonomy" id="759851"/>
    <lineage>
        <taxon>Bacteria</taxon>
        <taxon>Bacillati</taxon>
        <taxon>Bacillota</taxon>
        <taxon>Bacilli</taxon>
        <taxon>Bacillales</taxon>
        <taxon>Caryophanaceae</taxon>
        <taxon>Sporosarcina</taxon>
    </lineage>
</organism>
<proteinExistence type="inferred from homology"/>
<keyword evidence="13" id="KW-1185">Reference proteome</keyword>
<feature type="active site" evidence="7">
    <location>
        <position position="109"/>
    </location>
</feature>
<evidence type="ECO:0000256" key="5">
    <source>
        <dbReference type="ARBA" id="ARBA00022984"/>
    </source>
</evidence>
<keyword evidence="3" id="KW-0378">Hydrolase</keyword>
<evidence type="ECO:0000256" key="2">
    <source>
        <dbReference type="ARBA" id="ARBA00022729"/>
    </source>
</evidence>
<dbReference type="GO" id="GO:0006508">
    <property type="term" value="P:proteolysis"/>
    <property type="evidence" value="ECO:0007669"/>
    <property type="project" value="InterPro"/>
</dbReference>
<gene>
    <name evidence="12" type="ORF">SAMN04244570_0472</name>
</gene>
<evidence type="ECO:0000259" key="11">
    <source>
        <dbReference type="Pfam" id="PF00768"/>
    </source>
</evidence>
<evidence type="ECO:0000256" key="1">
    <source>
        <dbReference type="ARBA" id="ARBA00007164"/>
    </source>
</evidence>
<evidence type="ECO:0000256" key="8">
    <source>
        <dbReference type="PIRSR" id="PIRSR618044-2"/>
    </source>
</evidence>
<protein>
    <submittedName>
        <fullName evidence="12">D-alanyl-D-alanine carboxypeptidase</fullName>
    </submittedName>
</protein>
<dbReference type="GO" id="GO:0008360">
    <property type="term" value="P:regulation of cell shape"/>
    <property type="evidence" value="ECO:0007669"/>
    <property type="project" value="UniProtKB-KW"/>
</dbReference>
<dbReference type="Pfam" id="PF00768">
    <property type="entry name" value="Peptidase_S11"/>
    <property type="match status" value="1"/>
</dbReference>
<dbReference type="InterPro" id="IPR012338">
    <property type="entry name" value="Beta-lactam/transpept-like"/>
</dbReference>
<feature type="chain" id="PRO_5013092138" evidence="10">
    <location>
        <begin position="26"/>
        <end position="336"/>
    </location>
</feature>